<dbReference type="Proteomes" id="UP000564033">
    <property type="component" value="Unassembled WGS sequence"/>
</dbReference>
<dbReference type="EMBL" id="JAAZIL010000025">
    <property type="protein sequence ID" value="NLZ24311.1"/>
    <property type="molecule type" value="Genomic_DNA"/>
</dbReference>
<evidence type="ECO:0000313" key="4">
    <source>
        <dbReference type="Proteomes" id="UP000564033"/>
    </source>
</evidence>
<reference evidence="3 4" key="1">
    <citation type="journal article" date="2020" name="Biotechnol. Biofuels">
        <title>New insights from the biogas microbiome by comprehensive genome-resolved metagenomics of nearly 1600 species originating from multiple anaerobic digesters.</title>
        <authorList>
            <person name="Campanaro S."/>
            <person name="Treu L."/>
            <person name="Rodriguez-R L.M."/>
            <person name="Kovalovszki A."/>
            <person name="Ziels R.M."/>
            <person name="Maus I."/>
            <person name="Zhu X."/>
            <person name="Kougias P.G."/>
            <person name="Basile A."/>
            <person name="Luo G."/>
            <person name="Schluter A."/>
            <person name="Konstantinidis K.T."/>
            <person name="Angelidaki I."/>
        </authorList>
    </citation>
    <scope>NUCLEOTIDE SEQUENCE [LARGE SCALE GENOMIC DNA]</scope>
    <source>
        <strain evidence="3">AS19jrsBPTG_9</strain>
    </source>
</reference>
<dbReference type="InterPro" id="IPR001509">
    <property type="entry name" value="Epimerase_deHydtase"/>
</dbReference>
<sequence>MILVTGATGRIGHVLVGELNKKYGKVKVFVREKSNLKPLEGSNCEYVYGDILDIDSLRRAFEGVDTVFHLAAHINISFYDKKKTLNTNVEGTKNVVEVCMERGISLIYTSSIHALSTLDDVITERSKLCTDTDEKRGIYDQSKSLATKEVLSAIEKGLRAIILIPTGVIGPSDYRPSSFGLGMIQSVKMGLSSTLEGRYDYVDVRDVVSGIVRAYDLKKYGEMYMLSGHLLDMKTYVEYLREFSGVSKLKPLGLVKKSLAMFLGFVMGFFNKRSTITPYSVATLHSNSNISHQKATEELGYHPRGIKESLYDQYMWFKNNKYI</sequence>
<dbReference type="PANTHER" id="PTHR10366:SF831">
    <property type="entry name" value="NAD-DEPENDENT EPIMERASE_DEHYDRATASE DOMAIN-CONTAINING PROTEIN"/>
    <property type="match status" value="1"/>
</dbReference>
<keyword evidence="1" id="KW-0560">Oxidoreductase</keyword>
<dbReference type="AlphaFoldDB" id="A0A847VCU5"/>
<comment type="caution">
    <text evidence="3">The sequence shown here is derived from an EMBL/GenBank/DDBJ whole genome shotgun (WGS) entry which is preliminary data.</text>
</comment>
<evidence type="ECO:0000259" key="2">
    <source>
        <dbReference type="Pfam" id="PF01370"/>
    </source>
</evidence>
<evidence type="ECO:0000256" key="1">
    <source>
        <dbReference type="ARBA" id="ARBA00023002"/>
    </source>
</evidence>
<dbReference type="Gene3D" id="3.40.50.720">
    <property type="entry name" value="NAD(P)-binding Rossmann-like Domain"/>
    <property type="match status" value="1"/>
</dbReference>
<accession>A0A847VCU5</accession>
<evidence type="ECO:0000313" key="3">
    <source>
        <dbReference type="EMBL" id="NLZ24311.1"/>
    </source>
</evidence>
<protein>
    <submittedName>
        <fullName evidence="3">NAD-dependent epimerase/dehydratase family protein</fullName>
    </submittedName>
</protein>
<feature type="domain" description="NAD-dependent epimerase/dehydratase" evidence="2">
    <location>
        <begin position="2"/>
        <end position="217"/>
    </location>
</feature>
<name>A0A847VCU5_9BACT</name>
<dbReference type="Pfam" id="PF01370">
    <property type="entry name" value="Epimerase"/>
    <property type="match status" value="1"/>
</dbReference>
<dbReference type="PANTHER" id="PTHR10366">
    <property type="entry name" value="NAD DEPENDENT EPIMERASE/DEHYDRATASE"/>
    <property type="match status" value="1"/>
</dbReference>
<organism evidence="3 4">
    <name type="scientific">Candidatus Dojkabacteria bacterium</name>
    <dbReference type="NCBI Taxonomy" id="2099670"/>
    <lineage>
        <taxon>Bacteria</taxon>
        <taxon>Candidatus Dojkabacteria</taxon>
    </lineage>
</organism>
<proteinExistence type="predicted"/>
<gene>
    <name evidence="3" type="ORF">GX888_00985</name>
</gene>
<dbReference type="GO" id="GO:0016616">
    <property type="term" value="F:oxidoreductase activity, acting on the CH-OH group of donors, NAD or NADP as acceptor"/>
    <property type="evidence" value="ECO:0007669"/>
    <property type="project" value="TreeGrafter"/>
</dbReference>
<dbReference type="InterPro" id="IPR036291">
    <property type="entry name" value="NAD(P)-bd_dom_sf"/>
</dbReference>
<dbReference type="SUPFAM" id="SSF51735">
    <property type="entry name" value="NAD(P)-binding Rossmann-fold domains"/>
    <property type="match status" value="1"/>
</dbReference>
<dbReference type="InterPro" id="IPR050425">
    <property type="entry name" value="NAD(P)_dehydrat-like"/>
</dbReference>